<dbReference type="PANTHER" id="PTHR42721:SF3">
    <property type="entry name" value="BETA-D-XYLOSIDASE 5-RELATED"/>
    <property type="match status" value="1"/>
</dbReference>
<evidence type="ECO:0000256" key="1">
    <source>
        <dbReference type="ARBA" id="ARBA00005336"/>
    </source>
</evidence>
<dbReference type="Proteomes" id="UP000263957">
    <property type="component" value="Unassembled WGS sequence"/>
</dbReference>
<reference evidence="4 5" key="1">
    <citation type="journal article" date="2018" name="Nat. Biotechnol.">
        <title>A standardized bacterial taxonomy based on genome phylogeny substantially revises the tree of life.</title>
        <authorList>
            <person name="Parks D.H."/>
            <person name="Chuvochina M."/>
            <person name="Waite D.W."/>
            <person name="Rinke C."/>
            <person name="Skarshewski A."/>
            <person name="Chaumeil P.A."/>
            <person name="Hugenholtz P."/>
        </authorList>
    </citation>
    <scope>NUCLEOTIDE SEQUENCE [LARGE SCALE GENOMIC DNA]</scope>
    <source>
        <strain evidence="4">UBA10378</strain>
    </source>
</reference>
<sequence>HATGKPVVMVNFSGSAMALNWEDENLPAIVQAFYPGEQAGKAIAELLWGDFSPSGRLPVTFYKSVDDLPDFLDYSMANRTYKY</sequence>
<dbReference type="SUPFAM" id="SSF52279">
    <property type="entry name" value="Beta-D-glucan exohydrolase, C-terminal domain"/>
    <property type="match status" value="1"/>
</dbReference>
<dbReference type="GO" id="GO:0045493">
    <property type="term" value="P:xylan catabolic process"/>
    <property type="evidence" value="ECO:0007669"/>
    <property type="project" value="InterPro"/>
</dbReference>
<dbReference type="InterPro" id="IPR002772">
    <property type="entry name" value="Glyco_hydro_3_C"/>
</dbReference>
<dbReference type="GO" id="GO:0031222">
    <property type="term" value="P:arabinan catabolic process"/>
    <property type="evidence" value="ECO:0007669"/>
    <property type="project" value="TreeGrafter"/>
</dbReference>
<dbReference type="PANTHER" id="PTHR42721">
    <property type="entry name" value="SUGAR HYDROLASE-RELATED"/>
    <property type="match status" value="1"/>
</dbReference>
<dbReference type="InterPro" id="IPR044993">
    <property type="entry name" value="BXL"/>
</dbReference>
<evidence type="ECO:0000313" key="5">
    <source>
        <dbReference type="Proteomes" id="UP000263957"/>
    </source>
</evidence>
<proteinExistence type="inferred from homology"/>
<name>A0A356W6Q5_9PROT</name>
<evidence type="ECO:0000313" key="4">
    <source>
        <dbReference type="EMBL" id="HBQ49361.1"/>
    </source>
</evidence>
<dbReference type="EMBL" id="DOGS01000219">
    <property type="protein sequence ID" value="HBQ49361.1"/>
    <property type="molecule type" value="Genomic_DNA"/>
</dbReference>
<feature type="domain" description="Glycoside hydrolase family 3 C-terminal" evidence="3">
    <location>
        <begin position="2"/>
        <end position="74"/>
    </location>
</feature>
<dbReference type="Gene3D" id="3.40.50.1700">
    <property type="entry name" value="Glycoside hydrolase family 3 C-terminal domain"/>
    <property type="match status" value="1"/>
</dbReference>
<gene>
    <name evidence="4" type="ORF">DD728_10860</name>
</gene>
<comment type="caution">
    <text evidence="4">The sequence shown here is derived from an EMBL/GenBank/DDBJ whole genome shotgun (WGS) entry which is preliminary data.</text>
</comment>
<feature type="non-terminal residue" evidence="4">
    <location>
        <position position="83"/>
    </location>
</feature>
<evidence type="ECO:0000256" key="2">
    <source>
        <dbReference type="ARBA" id="ARBA00022801"/>
    </source>
</evidence>
<dbReference type="AlphaFoldDB" id="A0A356W6Q5"/>
<feature type="non-terminal residue" evidence="4">
    <location>
        <position position="1"/>
    </location>
</feature>
<organism evidence="4 5">
    <name type="scientific">Hyphomonas atlantica</name>
    <dbReference type="NCBI Taxonomy" id="1280948"/>
    <lineage>
        <taxon>Bacteria</taxon>
        <taxon>Pseudomonadati</taxon>
        <taxon>Pseudomonadota</taxon>
        <taxon>Alphaproteobacteria</taxon>
        <taxon>Hyphomonadales</taxon>
        <taxon>Hyphomonadaceae</taxon>
        <taxon>Hyphomonas</taxon>
    </lineage>
</organism>
<comment type="similarity">
    <text evidence="1">Belongs to the glycosyl hydrolase 3 family.</text>
</comment>
<dbReference type="GO" id="GO:0046556">
    <property type="term" value="F:alpha-L-arabinofuranosidase activity"/>
    <property type="evidence" value="ECO:0007669"/>
    <property type="project" value="TreeGrafter"/>
</dbReference>
<accession>A0A356W6Q5</accession>
<dbReference type="GO" id="GO:0009044">
    <property type="term" value="F:xylan 1,4-beta-xylosidase activity"/>
    <property type="evidence" value="ECO:0007669"/>
    <property type="project" value="InterPro"/>
</dbReference>
<dbReference type="InterPro" id="IPR036881">
    <property type="entry name" value="Glyco_hydro_3_C_sf"/>
</dbReference>
<evidence type="ECO:0000259" key="3">
    <source>
        <dbReference type="Pfam" id="PF01915"/>
    </source>
</evidence>
<keyword evidence="2 4" id="KW-0378">Hydrolase</keyword>
<protein>
    <submittedName>
        <fullName evidence="4">Glycosyl hydrolase</fullName>
    </submittedName>
</protein>
<dbReference type="Pfam" id="PF01915">
    <property type="entry name" value="Glyco_hydro_3_C"/>
    <property type="match status" value="1"/>
</dbReference>